<reference evidence="2" key="1">
    <citation type="submission" date="2020-05" db="EMBL/GenBank/DDBJ databases">
        <title>WGS assembly of Panicum virgatum.</title>
        <authorList>
            <person name="Lovell J.T."/>
            <person name="Jenkins J."/>
            <person name="Shu S."/>
            <person name="Juenger T.E."/>
            <person name="Schmutz J."/>
        </authorList>
    </citation>
    <scope>NUCLEOTIDE SEQUENCE</scope>
    <source>
        <strain evidence="2">AP13</strain>
    </source>
</reference>
<comment type="caution">
    <text evidence="2">The sequence shown here is derived from an EMBL/GenBank/DDBJ whole genome shotgun (WGS) entry which is preliminary data.</text>
</comment>
<dbReference type="Proteomes" id="UP000823388">
    <property type="component" value="Chromosome 7K"/>
</dbReference>
<proteinExistence type="predicted"/>
<dbReference type="EMBL" id="CM029049">
    <property type="protein sequence ID" value="KAG2572491.1"/>
    <property type="molecule type" value="Genomic_DNA"/>
</dbReference>
<protein>
    <submittedName>
        <fullName evidence="2">Uncharacterized protein</fullName>
    </submittedName>
</protein>
<feature type="region of interest" description="Disordered" evidence="1">
    <location>
        <begin position="1"/>
        <end position="31"/>
    </location>
</feature>
<feature type="region of interest" description="Disordered" evidence="1">
    <location>
        <begin position="44"/>
        <end position="119"/>
    </location>
</feature>
<keyword evidence="3" id="KW-1185">Reference proteome</keyword>
<feature type="compositionally biased region" description="Low complexity" evidence="1">
    <location>
        <begin position="60"/>
        <end position="95"/>
    </location>
</feature>
<sequence>MRSSKSAAAVPTSLTSSKSCATKRQRKAAAAAPLGDVTNLLVLTETPTPSKPRTARRSLPAPSDVSAVSSASVTPAPKPSAAASATPARKPSSAACVVAPGPKPSSAACVTPGVHGGSG</sequence>
<evidence type="ECO:0000313" key="3">
    <source>
        <dbReference type="Proteomes" id="UP000823388"/>
    </source>
</evidence>
<evidence type="ECO:0000313" key="2">
    <source>
        <dbReference type="EMBL" id="KAG2572491.1"/>
    </source>
</evidence>
<accession>A0A8T0QC68</accession>
<organism evidence="2 3">
    <name type="scientific">Panicum virgatum</name>
    <name type="common">Blackwell switchgrass</name>
    <dbReference type="NCBI Taxonomy" id="38727"/>
    <lineage>
        <taxon>Eukaryota</taxon>
        <taxon>Viridiplantae</taxon>
        <taxon>Streptophyta</taxon>
        <taxon>Embryophyta</taxon>
        <taxon>Tracheophyta</taxon>
        <taxon>Spermatophyta</taxon>
        <taxon>Magnoliopsida</taxon>
        <taxon>Liliopsida</taxon>
        <taxon>Poales</taxon>
        <taxon>Poaceae</taxon>
        <taxon>PACMAD clade</taxon>
        <taxon>Panicoideae</taxon>
        <taxon>Panicodae</taxon>
        <taxon>Paniceae</taxon>
        <taxon>Panicinae</taxon>
        <taxon>Panicum</taxon>
        <taxon>Panicum sect. Hiantes</taxon>
    </lineage>
</organism>
<name>A0A8T0QC68_PANVG</name>
<evidence type="ECO:0000256" key="1">
    <source>
        <dbReference type="SAM" id="MobiDB-lite"/>
    </source>
</evidence>
<feature type="compositionally biased region" description="Polar residues" evidence="1">
    <location>
        <begin position="1"/>
        <end position="20"/>
    </location>
</feature>
<gene>
    <name evidence="2" type="ORF">PVAP13_7KG182100</name>
</gene>
<dbReference type="AlphaFoldDB" id="A0A8T0QC68"/>